<evidence type="ECO:0000256" key="4">
    <source>
        <dbReference type="ARBA" id="ARBA00022989"/>
    </source>
</evidence>
<dbReference type="Pfam" id="PF07690">
    <property type="entry name" value="MFS_1"/>
    <property type="match status" value="1"/>
</dbReference>
<comment type="caution">
    <text evidence="8">The sequence shown here is derived from an EMBL/GenBank/DDBJ whole genome shotgun (WGS) entry which is preliminary data.</text>
</comment>
<evidence type="ECO:0000313" key="9">
    <source>
        <dbReference type="Proteomes" id="UP000297729"/>
    </source>
</evidence>
<sequence>MTHSASVLEHPAETLPDLAAPPAPAPAKGKSKPARPPQEKLSPVFYTVWFGQAISMFGTMLTSFGLGVWLFQRTGSVLDFTQLTLFSTAPALLLLPWTGSLADRIDRRRILIACDGLALCCVATIGVLVWLGRFELWQLFTVQTLLSVGMAFQGPAAYAAITSIVQKSQFGRANGMFGLAGALSQIAAPLLAAGLLGLIGLSGIIVLDILTFYVALSSLAIVELPPPAAPATGQSKRSPLRDLRWSLDFLRQRPAMAMVYGYTSMGGFMAGMVMVLVTPLVLAVHSAESLAWITTCGALGALLSGLVMAVWGGPRRFTPLVLSFNLLAGLGIAVAGATQSVALLCGAAFVVMLSTSTLGACMQAVWRRKVPRERQGSFAALQQAVQLSLIPLSALAGGALAHHVFEPALMPGGLWFDSIGAWFGAGKGRGTGFFFVTVGLTAALISAWSLLQRRLYRLETEVPDAF</sequence>
<keyword evidence="3 7" id="KW-0812">Transmembrane</keyword>
<name>A0A4Y9SV93_9BURK</name>
<comment type="subcellular location">
    <subcellularLocation>
        <location evidence="1">Cell membrane</location>
        <topology evidence="1">Multi-pass membrane protein</topology>
    </subcellularLocation>
</comment>
<feature type="region of interest" description="Disordered" evidence="6">
    <location>
        <begin position="1"/>
        <end position="38"/>
    </location>
</feature>
<feature type="transmembrane region" description="Helical" evidence="7">
    <location>
        <begin position="387"/>
        <end position="405"/>
    </location>
</feature>
<evidence type="ECO:0000256" key="6">
    <source>
        <dbReference type="SAM" id="MobiDB-lite"/>
    </source>
</evidence>
<evidence type="ECO:0000256" key="7">
    <source>
        <dbReference type="SAM" id="Phobius"/>
    </source>
</evidence>
<dbReference type="InterPro" id="IPR011701">
    <property type="entry name" value="MFS"/>
</dbReference>
<accession>A0A4Y9SV93</accession>
<dbReference type="GO" id="GO:0005886">
    <property type="term" value="C:plasma membrane"/>
    <property type="evidence" value="ECO:0007669"/>
    <property type="project" value="UniProtKB-SubCell"/>
</dbReference>
<evidence type="ECO:0000313" key="8">
    <source>
        <dbReference type="EMBL" id="TFW29134.1"/>
    </source>
</evidence>
<keyword evidence="9" id="KW-1185">Reference proteome</keyword>
<dbReference type="EMBL" id="SPVG01000041">
    <property type="protein sequence ID" value="TFW29134.1"/>
    <property type="molecule type" value="Genomic_DNA"/>
</dbReference>
<feature type="transmembrane region" description="Helical" evidence="7">
    <location>
        <begin position="110"/>
        <end position="131"/>
    </location>
</feature>
<evidence type="ECO:0000256" key="5">
    <source>
        <dbReference type="ARBA" id="ARBA00023136"/>
    </source>
</evidence>
<evidence type="ECO:0000256" key="3">
    <source>
        <dbReference type="ARBA" id="ARBA00022692"/>
    </source>
</evidence>
<dbReference type="OrthoDB" id="5494559at2"/>
<dbReference type="SUPFAM" id="SSF103473">
    <property type="entry name" value="MFS general substrate transporter"/>
    <property type="match status" value="1"/>
</dbReference>
<keyword evidence="5 7" id="KW-0472">Membrane</keyword>
<feature type="transmembrane region" description="Helical" evidence="7">
    <location>
        <begin position="173"/>
        <end position="192"/>
    </location>
</feature>
<evidence type="ECO:0000256" key="1">
    <source>
        <dbReference type="ARBA" id="ARBA00004651"/>
    </source>
</evidence>
<reference evidence="8 9" key="1">
    <citation type="submission" date="2019-03" db="EMBL/GenBank/DDBJ databases">
        <title>Draft Genome Sequence of Duganella callidus sp. nov., a Novel Duganella Species Isolated from Cultivated Soil.</title>
        <authorList>
            <person name="Raths R."/>
            <person name="Peta V."/>
            <person name="Bucking H."/>
        </authorList>
    </citation>
    <scope>NUCLEOTIDE SEQUENCE [LARGE SCALE GENOMIC DNA]</scope>
    <source>
        <strain evidence="8 9">DN04</strain>
    </source>
</reference>
<gene>
    <name evidence="8" type="ORF">E4L98_04475</name>
</gene>
<dbReference type="PANTHER" id="PTHR23513:SF6">
    <property type="entry name" value="MAJOR FACILITATOR SUPERFAMILY ASSOCIATED DOMAIN-CONTAINING PROTEIN"/>
    <property type="match status" value="1"/>
</dbReference>
<protein>
    <submittedName>
        <fullName evidence="8">MFS transporter</fullName>
    </submittedName>
</protein>
<dbReference type="Proteomes" id="UP000297729">
    <property type="component" value="Unassembled WGS sequence"/>
</dbReference>
<feature type="transmembrane region" description="Helical" evidence="7">
    <location>
        <begin position="432"/>
        <end position="451"/>
    </location>
</feature>
<feature type="transmembrane region" description="Helical" evidence="7">
    <location>
        <begin position="290"/>
        <end position="310"/>
    </location>
</feature>
<dbReference type="Gene3D" id="1.20.1250.20">
    <property type="entry name" value="MFS general substrate transporter like domains"/>
    <property type="match status" value="1"/>
</dbReference>
<feature type="transmembrane region" description="Helical" evidence="7">
    <location>
        <begin position="317"/>
        <end position="335"/>
    </location>
</feature>
<keyword evidence="2" id="KW-1003">Cell membrane</keyword>
<feature type="transmembrane region" description="Helical" evidence="7">
    <location>
        <begin position="341"/>
        <end position="366"/>
    </location>
</feature>
<feature type="transmembrane region" description="Helical" evidence="7">
    <location>
        <begin position="198"/>
        <end position="216"/>
    </location>
</feature>
<organism evidence="8 9">
    <name type="scientific">Duganella callida</name>
    <dbReference type="NCBI Taxonomy" id="2561932"/>
    <lineage>
        <taxon>Bacteria</taxon>
        <taxon>Pseudomonadati</taxon>
        <taxon>Pseudomonadota</taxon>
        <taxon>Betaproteobacteria</taxon>
        <taxon>Burkholderiales</taxon>
        <taxon>Oxalobacteraceae</taxon>
        <taxon>Telluria group</taxon>
        <taxon>Duganella</taxon>
    </lineage>
</organism>
<dbReference type="CDD" id="cd06173">
    <property type="entry name" value="MFS_MefA_like"/>
    <property type="match status" value="1"/>
</dbReference>
<keyword evidence="4 7" id="KW-1133">Transmembrane helix</keyword>
<dbReference type="AlphaFoldDB" id="A0A4Y9SV93"/>
<feature type="transmembrane region" description="Helical" evidence="7">
    <location>
        <begin position="137"/>
        <end position="161"/>
    </location>
</feature>
<dbReference type="GO" id="GO:0022857">
    <property type="term" value="F:transmembrane transporter activity"/>
    <property type="evidence" value="ECO:0007669"/>
    <property type="project" value="InterPro"/>
</dbReference>
<feature type="transmembrane region" description="Helical" evidence="7">
    <location>
        <begin position="259"/>
        <end position="284"/>
    </location>
</feature>
<dbReference type="InterPro" id="IPR036259">
    <property type="entry name" value="MFS_trans_sf"/>
</dbReference>
<dbReference type="PANTHER" id="PTHR23513">
    <property type="entry name" value="INTEGRAL MEMBRANE EFFLUX PROTEIN-RELATED"/>
    <property type="match status" value="1"/>
</dbReference>
<feature type="transmembrane region" description="Helical" evidence="7">
    <location>
        <begin position="44"/>
        <end position="71"/>
    </location>
</feature>
<evidence type="ECO:0000256" key="2">
    <source>
        <dbReference type="ARBA" id="ARBA00022475"/>
    </source>
</evidence>
<dbReference type="RefSeq" id="WP_135200372.1">
    <property type="nucleotide sequence ID" value="NZ_SPVG01000041.1"/>
</dbReference>
<proteinExistence type="predicted"/>